<dbReference type="SUPFAM" id="SSF53167">
    <property type="entry name" value="Purine and uridine phosphorylases"/>
    <property type="match status" value="1"/>
</dbReference>
<reference evidence="2 4" key="2">
    <citation type="journal article" date="2013" name="Nature">
        <title>Insights into bilaterian evolution from three spiralian genomes.</title>
        <authorList>
            <person name="Simakov O."/>
            <person name="Marletaz F."/>
            <person name="Cho S.J."/>
            <person name="Edsinger-Gonzales E."/>
            <person name="Havlak P."/>
            <person name="Hellsten U."/>
            <person name="Kuo D.H."/>
            <person name="Larsson T."/>
            <person name="Lv J."/>
            <person name="Arendt D."/>
            <person name="Savage R."/>
            <person name="Osoegawa K."/>
            <person name="de Jong P."/>
            <person name="Grimwood J."/>
            <person name="Chapman J.A."/>
            <person name="Shapiro H."/>
            <person name="Aerts A."/>
            <person name="Otillar R.P."/>
            <person name="Terry A.Y."/>
            <person name="Boore J.L."/>
            <person name="Grigoriev I.V."/>
            <person name="Lindberg D.R."/>
            <person name="Seaver E.C."/>
            <person name="Weisblat D.A."/>
            <person name="Putnam N.H."/>
            <person name="Rokhsar D.S."/>
        </authorList>
    </citation>
    <scope>NUCLEOTIDE SEQUENCE</scope>
    <source>
        <strain evidence="2 4">I ESC-2004</strain>
    </source>
</reference>
<reference evidence="3" key="3">
    <citation type="submission" date="2015-06" db="UniProtKB">
        <authorList>
            <consortium name="EnsemblMetazoa"/>
        </authorList>
    </citation>
    <scope>IDENTIFICATION</scope>
</reference>
<dbReference type="GO" id="GO:0009116">
    <property type="term" value="P:nucleoside metabolic process"/>
    <property type="evidence" value="ECO:0007669"/>
    <property type="project" value="InterPro"/>
</dbReference>
<sequence>MTPTKSGKTTTIKIAKVRRQQLDETQVAHKAGGQHSGLVINKQGAASQDYGPPQLQLEFKCFLVDQKSGKHVPESRILKFWFSQDTDYLDKVTGAYEFFKELVKPDQFPRDYVGFIKRVMKQVQNPKYLAIKKVDVDLMQLEDQQAPPASPGNSRKEDSRPKETVVQEQLLLTLESAYPNIMPAEDLAQMTGADRGMVENVLQILQGRNLIKEMEPGKWVRKVLDHKTEVKVVKQMPVQMAGQKPTIAIITSKYYEKLAVDAMMEDKTTFVKYKTEGESNVYTIGYIGKHKVVSTKLPAIGRQMAAQISSGNTTTRLLGTFGDIDHVFLVGVSGSVPHYTDFYKHCRLGDVVVATPNDKGFLYIFCDKIVHDADRGEMHYALKSWAPSDLLIQDTSAQLQERARNDPSFAPWETYMREGAEHLSAQEVNFSRPAPETDRLYMNIGGSDIIEVGHPPIPDEAKESYKPGVSQIKTGSVASGKPIVKDDALRMDFAARHSCVTFDTEFDQVLESIVGNRKESFAFVRGICDYLDGTKGVEWQPYAALSAAAYMKTLIENLPAP</sequence>
<dbReference type="GO" id="GO:0003824">
    <property type="term" value="F:catalytic activity"/>
    <property type="evidence" value="ECO:0007669"/>
    <property type="project" value="InterPro"/>
</dbReference>
<dbReference type="InterPro" id="IPR035994">
    <property type="entry name" value="Nucleoside_phosphorylase_sf"/>
</dbReference>
<dbReference type="Pfam" id="PF22979">
    <property type="entry name" value="HTH_69"/>
    <property type="match status" value="1"/>
</dbReference>
<feature type="domain" description="Winged helix-turn-helix" evidence="1">
    <location>
        <begin position="162"/>
        <end position="222"/>
    </location>
</feature>
<dbReference type="PANTHER" id="PTHR47705:SF1">
    <property type="entry name" value="PNP_UDP_1 DOMAIN-CONTAINING PROTEIN"/>
    <property type="match status" value="1"/>
</dbReference>
<evidence type="ECO:0000313" key="2">
    <source>
        <dbReference type="EMBL" id="ELU00418.1"/>
    </source>
</evidence>
<gene>
    <name evidence="2" type="ORF">CAPTEDRAFT_151003</name>
</gene>
<dbReference type="OMA" id="HTQESRT"/>
<evidence type="ECO:0000313" key="4">
    <source>
        <dbReference type="Proteomes" id="UP000014760"/>
    </source>
</evidence>
<protein>
    <recommendedName>
        <fullName evidence="1">Winged helix-turn-helix domain-containing protein</fullName>
    </recommendedName>
</protein>
<dbReference type="EMBL" id="AMQN01009708">
    <property type="status" value="NOT_ANNOTATED_CDS"/>
    <property type="molecule type" value="Genomic_DNA"/>
</dbReference>
<proteinExistence type="predicted"/>
<dbReference type="EnsemblMetazoa" id="CapteT151003">
    <property type="protein sequence ID" value="CapteP151003"/>
    <property type="gene ID" value="CapteG151003"/>
</dbReference>
<dbReference type="OrthoDB" id="1577640at2759"/>
<dbReference type="HOGENOM" id="CLU_019799_0_0_1"/>
<dbReference type="FunCoup" id="R7U9F7">
    <property type="interactions" value="23"/>
</dbReference>
<dbReference type="Proteomes" id="UP000014760">
    <property type="component" value="Unassembled WGS sequence"/>
</dbReference>
<dbReference type="Gene3D" id="3.40.50.1580">
    <property type="entry name" value="Nucleoside phosphorylase domain"/>
    <property type="match status" value="1"/>
</dbReference>
<accession>R7U9F7</accession>
<dbReference type="InterPro" id="IPR055121">
    <property type="entry name" value="HTH_69"/>
</dbReference>
<reference evidence="4" key="1">
    <citation type="submission" date="2012-12" db="EMBL/GenBank/DDBJ databases">
        <authorList>
            <person name="Hellsten U."/>
            <person name="Grimwood J."/>
            <person name="Chapman J.A."/>
            <person name="Shapiro H."/>
            <person name="Aerts A."/>
            <person name="Otillar R.P."/>
            <person name="Terry A.Y."/>
            <person name="Boore J.L."/>
            <person name="Simakov O."/>
            <person name="Marletaz F."/>
            <person name="Cho S.-J."/>
            <person name="Edsinger-Gonzales E."/>
            <person name="Havlak P."/>
            <person name="Kuo D.-H."/>
            <person name="Larsson T."/>
            <person name="Lv J."/>
            <person name="Arendt D."/>
            <person name="Savage R."/>
            <person name="Osoegawa K."/>
            <person name="de Jong P."/>
            <person name="Lindberg D.R."/>
            <person name="Seaver E.C."/>
            <person name="Weisblat D.A."/>
            <person name="Putnam N.H."/>
            <person name="Grigoriev I.V."/>
            <person name="Rokhsar D.S."/>
        </authorList>
    </citation>
    <scope>NUCLEOTIDE SEQUENCE</scope>
    <source>
        <strain evidence="4">I ESC-2004</strain>
    </source>
</reference>
<organism evidence="2">
    <name type="scientific">Capitella teleta</name>
    <name type="common">Polychaete worm</name>
    <dbReference type="NCBI Taxonomy" id="283909"/>
    <lineage>
        <taxon>Eukaryota</taxon>
        <taxon>Metazoa</taxon>
        <taxon>Spiralia</taxon>
        <taxon>Lophotrochozoa</taxon>
        <taxon>Annelida</taxon>
        <taxon>Polychaeta</taxon>
        <taxon>Sedentaria</taxon>
        <taxon>Scolecida</taxon>
        <taxon>Capitellidae</taxon>
        <taxon>Capitella</taxon>
    </lineage>
</organism>
<evidence type="ECO:0000313" key="3">
    <source>
        <dbReference type="EnsemblMetazoa" id="CapteP151003"/>
    </source>
</evidence>
<evidence type="ECO:0000259" key="1">
    <source>
        <dbReference type="Pfam" id="PF22979"/>
    </source>
</evidence>
<dbReference type="STRING" id="283909.R7U9F7"/>
<name>R7U9F7_CAPTE</name>
<dbReference type="PANTHER" id="PTHR47705">
    <property type="entry name" value="AGAP000321-PA"/>
    <property type="match status" value="1"/>
</dbReference>
<dbReference type="EMBL" id="KB306032">
    <property type="protein sequence ID" value="ELU00418.1"/>
    <property type="molecule type" value="Genomic_DNA"/>
</dbReference>
<keyword evidence="4" id="KW-1185">Reference proteome</keyword>
<dbReference type="AlphaFoldDB" id="R7U9F7"/>